<feature type="region of interest" description="Disordered" evidence="2">
    <location>
        <begin position="528"/>
        <end position="557"/>
    </location>
</feature>
<dbReference type="InterPro" id="IPR001878">
    <property type="entry name" value="Znf_CCHC"/>
</dbReference>
<keyword evidence="1" id="KW-0479">Metal-binding</keyword>
<feature type="region of interest" description="Disordered" evidence="2">
    <location>
        <begin position="338"/>
        <end position="358"/>
    </location>
</feature>
<dbReference type="PANTHER" id="PTHR35046:SF22">
    <property type="entry name" value="CCHC-TYPE DOMAIN-CONTAINING PROTEIN"/>
    <property type="match status" value="1"/>
</dbReference>
<keyword evidence="1" id="KW-0862">Zinc</keyword>
<sequence>MFFTVPDLRKIMLDLRKIMPDLTWIKLDLAWVVMNLKTDMDSHPADHPDIPVGVLIVTTVHPMGSDEPGHQLKNLVKIIFSMYCFYTFSLIPIIFVCRLVVSQHTTFVLRWLTLDRGYIKSHSASLDDPFNPSQFQKRYLLLVVSEPLWLVCFHTSYHLLISSSFSFLISFWIRAVPLLPCDRHFKKKKIDNFWLESFLKRNPGGVVEEKPCWLKRNPALGQLRRIHTKISSLMFGLLKKSKPQQDVYFPFKTVFEKEQLIFDKKQFASNGFDFVQKQKKRQNRCDDEKLVKSGDRPFTKAKRSNRDVSDQNELQTYASLEKMLHKAIHVVRQLKKKGNNNTSSAPKHQSNFSSLSNSDLKTNVLSSDKSKAVKPTSKAHSTRCFKCHRIGHYANKCQNQKPLVTLENENVETEPENEDPLPIFDDFTYDPMEGLDEKKNLGHQANQERSSSIQKPDQTQDLRTNLFEEEGNDVPQSTDHYMEPAQHGVQDVLNISTEVHVFHRARLEKDHARLEKDHARFDLDQARLSLGRDEPEDRHGFSPGGPSGHSRRSPYRYHRASNGSSQDYIFYPIIFVCRLVVSQHTTFVLRWLTLDRGYIKSHSASLDDPFNPSQFQKRYLLLGSYPTPS</sequence>
<dbReference type="InterPro" id="IPR036875">
    <property type="entry name" value="Znf_CCHC_sf"/>
</dbReference>
<feature type="domain" description="CCHC-type" evidence="4">
    <location>
        <begin position="383"/>
        <end position="399"/>
    </location>
</feature>
<dbReference type="PANTHER" id="PTHR35046">
    <property type="entry name" value="ZINC KNUCKLE (CCHC-TYPE) FAMILY PROTEIN"/>
    <property type="match status" value="1"/>
</dbReference>
<dbReference type="SUPFAM" id="SSF57756">
    <property type="entry name" value="Retrovirus zinc finger-like domains"/>
    <property type="match status" value="1"/>
</dbReference>
<organism evidence="5 6">
    <name type="scientific">Brassica rapa subsp. trilocularis</name>
    <dbReference type="NCBI Taxonomy" id="1813537"/>
    <lineage>
        <taxon>Eukaryota</taxon>
        <taxon>Viridiplantae</taxon>
        <taxon>Streptophyta</taxon>
        <taxon>Embryophyta</taxon>
        <taxon>Tracheophyta</taxon>
        <taxon>Spermatophyta</taxon>
        <taxon>Magnoliopsida</taxon>
        <taxon>eudicotyledons</taxon>
        <taxon>Gunneridae</taxon>
        <taxon>Pentapetalae</taxon>
        <taxon>rosids</taxon>
        <taxon>malvids</taxon>
        <taxon>Brassicales</taxon>
        <taxon>Brassicaceae</taxon>
        <taxon>Brassiceae</taxon>
        <taxon>Brassica</taxon>
    </lineage>
</organism>
<evidence type="ECO:0000256" key="2">
    <source>
        <dbReference type="SAM" id="MobiDB-lite"/>
    </source>
</evidence>
<evidence type="ECO:0000256" key="3">
    <source>
        <dbReference type="SAM" id="Phobius"/>
    </source>
</evidence>
<dbReference type="Proteomes" id="UP000823674">
    <property type="component" value="Chromosome A07"/>
</dbReference>
<keyword evidence="1" id="KW-0863">Zinc-finger</keyword>
<keyword evidence="3" id="KW-0472">Membrane</keyword>
<comment type="caution">
    <text evidence="5">The sequence shown here is derived from an EMBL/GenBank/DDBJ whole genome shotgun (WGS) entry which is preliminary data.</text>
</comment>
<feature type="transmembrane region" description="Helical" evidence="3">
    <location>
        <begin position="78"/>
        <end position="101"/>
    </location>
</feature>
<accession>A0ABQ7KW76</accession>
<evidence type="ECO:0000313" key="5">
    <source>
        <dbReference type="EMBL" id="KAG5378237.1"/>
    </source>
</evidence>
<evidence type="ECO:0000256" key="1">
    <source>
        <dbReference type="PROSITE-ProRule" id="PRU00047"/>
    </source>
</evidence>
<feature type="compositionally biased region" description="Basic and acidic residues" evidence="2">
    <location>
        <begin position="528"/>
        <end position="540"/>
    </location>
</feature>
<name>A0ABQ7KW76_BRACM</name>
<dbReference type="EMBL" id="JADBGQ010000009">
    <property type="protein sequence ID" value="KAG5378237.1"/>
    <property type="molecule type" value="Genomic_DNA"/>
</dbReference>
<evidence type="ECO:0000313" key="6">
    <source>
        <dbReference type="Proteomes" id="UP000823674"/>
    </source>
</evidence>
<proteinExistence type="predicted"/>
<keyword evidence="3" id="KW-0812">Transmembrane</keyword>
<reference evidence="5 6" key="1">
    <citation type="submission" date="2021-03" db="EMBL/GenBank/DDBJ databases">
        <authorList>
            <person name="King G.J."/>
            <person name="Bancroft I."/>
            <person name="Baten A."/>
            <person name="Bloomfield J."/>
            <person name="Borpatragohain P."/>
            <person name="He Z."/>
            <person name="Irish N."/>
            <person name="Irwin J."/>
            <person name="Liu K."/>
            <person name="Mauleon R.P."/>
            <person name="Moore J."/>
            <person name="Morris R."/>
            <person name="Ostergaard L."/>
            <person name="Wang B."/>
            <person name="Wells R."/>
        </authorList>
    </citation>
    <scope>NUCLEOTIDE SEQUENCE [LARGE SCALE GENOMIC DNA]</scope>
    <source>
        <strain evidence="5">R-o-18</strain>
        <tissue evidence="5">Leaf</tissue>
    </source>
</reference>
<protein>
    <recommendedName>
        <fullName evidence="4">CCHC-type domain-containing protein</fullName>
    </recommendedName>
</protein>
<feature type="compositionally biased region" description="Polar residues" evidence="2">
    <location>
        <begin position="339"/>
        <end position="358"/>
    </location>
</feature>
<evidence type="ECO:0000259" key="4">
    <source>
        <dbReference type="PROSITE" id="PS50158"/>
    </source>
</evidence>
<dbReference type="PROSITE" id="PS50158">
    <property type="entry name" value="ZF_CCHC"/>
    <property type="match status" value="1"/>
</dbReference>
<gene>
    <name evidence="5" type="primary">A07g502630.1_BraROA</name>
    <name evidence="5" type="ORF">IGI04_026079</name>
</gene>
<keyword evidence="6" id="KW-1185">Reference proteome</keyword>
<keyword evidence="3" id="KW-1133">Transmembrane helix</keyword>